<dbReference type="InParanoid" id="A0A3N4KTE5"/>
<name>A0A3N4KTE5_9PEZI</name>
<comment type="similarity">
    <text evidence="1">Belongs to the helicase family.</text>
</comment>
<evidence type="ECO:0000256" key="1">
    <source>
        <dbReference type="RuleBase" id="RU363044"/>
    </source>
</evidence>
<dbReference type="GO" id="GO:0000723">
    <property type="term" value="P:telomere maintenance"/>
    <property type="evidence" value="ECO:0007669"/>
    <property type="project" value="InterPro"/>
</dbReference>
<accession>A0A3N4KTE5</accession>
<gene>
    <name evidence="3" type="ORF">P167DRAFT_98833</name>
</gene>
<dbReference type="InterPro" id="IPR027417">
    <property type="entry name" value="P-loop_NTPase"/>
</dbReference>
<reference evidence="3 4" key="1">
    <citation type="journal article" date="2018" name="Nat. Ecol. Evol.">
        <title>Pezizomycetes genomes reveal the molecular basis of ectomycorrhizal truffle lifestyle.</title>
        <authorList>
            <person name="Murat C."/>
            <person name="Payen T."/>
            <person name="Noel B."/>
            <person name="Kuo A."/>
            <person name="Morin E."/>
            <person name="Chen J."/>
            <person name="Kohler A."/>
            <person name="Krizsan K."/>
            <person name="Balestrini R."/>
            <person name="Da Silva C."/>
            <person name="Montanini B."/>
            <person name="Hainaut M."/>
            <person name="Levati E."/>
            <person name="Barry K.W."/>
            <person name="Belfiori B."/>
            <person name="Cichocki N."/>
            <person name="Clum A."/>
            <person name="Dockter R.B."/>
            <person name="Fauchery L."/>
            <person name="Guy J."/>
            <person name="Iotti M."/>
            <person name="Le Tacon F."/>
            <person name="Lindquist E.A."/>
            <person name="Lipzen A."/>
            <person name="Malagnac F."/>
            <person name="Mello A."/>
            <person name="Molinier V."/>
            <person name="Miyauchi S."/>
            <person name="Poulain J."/>
            <person name="Riccioni C."/>
            <person name="Rubini A."/>
            <person name="Sitrit Y."/>
            <person name="Splivallo R."/>
            <person name="Traeger S."/>
            <person name="Wang M."/>
            <person name="Zifcakova L."/>
            <person name="Wipf D."/>
            <person name="Zambonelli A."/>
            <person name="Paolocci F."/>
            <person name="Nowrousian M."/>
            <person name="Ottonello S."/>
            <person name="Baldrian P."/>
            <person name="Spatafora J.W."/>
            <person name="Henrissat B."/>
            <person name="Nagy L.G."/>
            <person name="Aury J.M."/>
            <person name="Wincker P."/>
            <person name="Grigoriev I.V."/>
            <person name="Bonfante P."/>
            <person name="Martin F.M."/>
        </authorList>
    </citation>
    <scope>NUCLEOTIDE SEQUENCE [LARGE SCALE GENOMIC DNA]</scope>
    <source>
        <strain evidence="3 4">CCBAS932</strain>
    </source>
</reference>
<dbReference type="Proteomes" id="UP000277580">
    <property type="component" value="Unassembled WGS sequence"/>
</dbReference>
<evidence type="ECO:0000313" key="4">
    <source>
        <dbReference type="Proteomes" id="UP000277580"/>
    </source>
</evidence>
<proteinExistence type="inferred from homology"/>
<dbReference type="InterPro" id="IPR051055">
    <property type="entry name" value="PIF1_helicase"/>
</dbReference>
<dbReference type="STRING" id="1392247.A0A3N4KTE5"/>
<dbReference type="PANTHER" id="PTHR47642">
    <property type="entry name" value="ATP-DEPENDENT DNA HELICASE"/>
    <property type="match status" value="1"/>
</dbReference>
<sequence>MEYMKRCEIDKENARLRERFGEDCTEQEEWEKNVIEPYKADGDAESPRNIEGLNWQDSAELPPEPLSEDQKYILGLVLEGHNVFFTGPAGSGKSLLLKHIKYHLRKNKKRYDITAPTGVAAVLINGRTIHSWSGLGKGDKGLNDYITKALREIRMISDESGESTFKPSKKNKNLGSRSVVGVWREIDVLIIDEVSMVP</sequence>
<keyword evidence="1" id="KW-0067">ATP-binding</keyword>
<dbReference type="GO" id="GO:0043139">
    <property type="term" value="F:5'-3' DNA helicase activity"/>
    <property type="evidence" value="ECO:0007669"/>
    <property type="project" value="UniProtKB-EC"/>
</dbReference>
<dbReference type="PANTHER" id="PTHR47642:SF7">
    <property type="entry name" value="ATP-DEPENDENT DNA HELICASE PIF1"/>
    <property type="match status" value="1"/>
</dbReference>
<feature type="domain" description="DNA helicase Pif1-like DEAD-box helicase" evidence="2">
    <location>
        <begin position="66"/>
        <end position="138"/>
    </location>
</feature>
<keyword evidence="1" id="KW-0378">Hydrolase</keyword>
<evidence type="ECO:0000259" key="2">
    <source>
        <dbReference type="Pfam" id="PF05970"/>
    </source>
</evidence>
<dbReference type="GO" id="GO:0006281">
    <property type="term" value="P:DNA repair"/>
    <property type="evidence" value="ECO:0007669"/>
    <property type="project" value="UniProtKB-KW"/>
</dbReference>
<comment type="cofactor">
    <cofactor evidence="1">
        <name>Mg(2+)</name>
        <dbReference type="ChEBI" id="CHEBI:18420"/>
    </cofactor>
</comment>
<protein>
    <recommendedName>
        <fullName evidence="1">ATP-dependent DNA helicase</fullName>
        <ecNumber evidence="1">5.6.2.3</ecNumber>
    </recommendedName>
</protein>
<keyword evidence="1" id="KW-0233">DNA recombination</keyword>
<dbReference type="EMBL" id="ML119121">
    <property type="protein sequence ID" value="RPB13833.1"/>
    <property type="molecule type" value="Genomic_DNA"/>
</dbReference>
<dbReference type="OrthoDB" id="432234at2759"/>
<keyword evidence="1" id="KW-0547">Nucleotide-binding</keyword>
<keyword evidence="1" id="KW-0347">Helicase</keyword>
<comment type="catalytic activity">
    <reaction evidence="1">
        <text>ATP + H2O = ADP + phosphate + H(+)</text>
        <dbReference type="Rhea" id="RHEA:13065"/>
        <dbReference type="ChEBI" id="CHEBI:15377"/>
        <dbReference type="ChEBI" id="CHEBI:15378"/>
        <dbReference type="ChEBI" id="CHEBI:30616"/>
        <dbReference type="ChEBI" id="CHEBI:43474"/>
        <dbReference type="ChEBI" id="CHEBI:456216"/>
        <dbReference type="EC" id="5.6.2.3"/>
    </reaction>
</comment>
<keyword evidence="1" id="KW-0234">DNA repair</keyword>
<dbReference type="GO" id="GO:0005524">
    <property type="term" value="F:ATP binding"/>
    <property type="evidence" value="ECO:0007669"/>
    <property type="project" value="UniProtKB-KW"/>
</dbReference>
<dbReference type="GO" id="GO:0016887">
    <property type="term" value="F:ATP hydrolysis activity"/>
    <property type="evidence" value="ECO:0007669"/>
    <property type="project" value="RHEA"/>
</dbReference>
<keyword evidence="1" id="KW-0227">DNA damage</keyword>
<organism evidence="3 4">
    <name type="scientific">Morchella conica CCBAS932</name>
    <dbReference type="NCBI Taxonomy" id="1392247"/>
    <lineage>
        <taxon>Eukaryota</taxon>
        <taxon>Fungi</taxon>
        <taxon>Dikarya</taxon>
        <taxon>Ascomycota</taxon>
        <taxon>Pezizomycotina</taxon>
        <taxon>Pezizomycetes</taxon>
        <taxon>Pezizales</taxon>
        <taxon>Morchellaceae</taxon>
        <taxon>Morchella</taxon>
    </lineage>
</organism>
<dbReference type="Pfam" id="PF05970">
    <property type="entry name" value="PIF1"/>
    <property type="match status" value="1"/>
</dbReference>
<dbReference type="EC" id="5.6.2.3" evidence="1"/>
<dbReference type="InterPro" id="IPR010285">
    <property type="entry name" value="DNA_helicase_pif1-like_DEAD"/>
</dbReference>
<evidence type="ECO:0000313" key="3">
    <source>
        <dbReference type="EMBL" id="RPB13833.1"/>
    </source>
</evidence>
<keyword evidence="4" id="KW-1185">Reference proteome</keyword>
<dbReference type="SUPFAM" id="SSF52540">
    <property type="entry name" value="P-loop containing nucleoside triphosphate hydrolases"/>
    <property type="match status" value="1"/>
</dbReference>
<dbReference type="AlphaFoldDB" id="A0A3N4KTE5"/>
<dbReference type="Gene3D" id="3.40.50.300">
    <property type="entry name" value="P-loop containing nucleotide triphosphate hydrolases"/>
    <property type="match status" value="1"/>
</dbReference>
<dbReference type="GO" id="GO:0006310">
    <property type="term" value="P:DNA recombination"/>
    <property type="evidence" value="ECO:0007669"/>
    <property type="project" value="UniProtKB-KW"/>
</dbReference>